<dbReference type="InterPro" id="IPR016035">
    <property type="entry name" value="Acyl_Trfase/lysoPLipase"/>
</dbReference>
<dbReference type="GO" id="GO:0031177">
    <property type="term" value="F:phosphopantetheine binding"/>
    <property type="evidence" value="ECO:0007669"/>
    <property type="project" value="InterPro"/>
</dbReference>
<dbReference type="SUPFAM" id="SSF53474">
    <property type="entry name" value="alpha/beta-Hydrolases"/>
    <property type="match status" value="1"/>
</dbReference>
<dbReference type="InterPro" id="IPR049490">
    <property type="entry name" value="C883_1060-like_KR_N"/>
</dbReference>
<keyword evidence="4" id="KW-0276">Fatty acid metabolism</keyword>
<dbReference type="InterPro" id="IPR057326">
    <property type="entry name" value="KR_dom"/>
</dbReference>
<dbReference type="InterPro" id="IPR009081">
    <property type="entry name" value="PP-bd_ACP"/>
</dbReference>
<dbReference type="PROSITE" id="PS52004">
    <property type="entry name" value="KS3_2"/>
    <property type="match status" value="1"/>
</dbReference>
<dbReference type="PATRIC" id="fig|365046.3.peg.3108"/>
<dbReference type="EMBL" id="CP000245">
    <property type="protein sequence ID" value="AEG94151.1"/>
    <property type="molecule type" value="Genomic_DNA"/>
</dbReference>
<dbReference type="Pfam" id="PF21089">
    <property type="entry name" value="PKS_DH_N"/>
    <property type="match status" value="1"/>
</dbReference>
<dbReference type="Pfam" id="PF22621">
    <property type="entry name" value="CurL-like_PKS_C"/>
    <property type="match status" value="1"/>
</dbReference>
<feature type="active site" description="Proton acceptor; for dehydratase activity" evidence="7">
    <location>
        <position position="1391"/>
    </location>
</feature>
<feature type="domain" description="Ketosynthase family 3 (KS3)" evidence="10">
    <location>
        <begin position="12"/>
        <end position="437"/>
    </location>
</feature>
<dbReference type="Pfam" id="PF00550">
    <property type="entry name" value="PP-binding"/>
    <property type="match status" value="1"/>
</dbReference>
<dbReference type="Gene3D" id="3.40.50.720">
    <property type="entry name" value="NAD(P)-binding Rossmann-like Domain"/>
    <property type="match status" value="1"/>
</dbReference>
<dbReference type="GO" id="GO:0004312">
    <property type="term" value="F:fatty acid synthase activity"/>
    <property type="evidence" value="ECO:0007669"/>
    <property type="project" value="TreeGrafter"/>
</dbReference>
<feature type="domain" description="PKS/mFAS DH" evidence="11">
    <location>
        <begin position="1361"/>
        <end position="1635"/>
    </location>
</feature>
<dbReference type="InterPro" id="IPR016036">
    <property type="entry name" value="Malonyl_transacylase_ACP-bd"/>
</dbReference>
<dbReference type="eggNOG" id="COG3321">
    <property type="taxonomic scope" value="Bacteria"/>
</dbReference>
<dbReference type="InterPro" id="IPR020807">
    <property type="entry name" value="PKS_DH"/>
</dbReference>
<evidence type="ECO:0000256" key="1">
    <source>
        <dbReference type="ARBA" id="ARBA00022450"/>
    </source>
</evidence>
<dbReference type="FunFam" id="1.10.1200.10:FF:000016">
    <property type="entry name" value="Non-ribosomal peptide synthase"/>
    <property type="match status" value="1"/>
</dbReference>
<dbReference type="PANTHER" id="PTHR43775">
    <property type="entry name" value="FATTY ACID SYNTHASE"/>
    <property type="match status" value="1"/>
</dbReference>
<dbReference type="PROSITE" id="PS50075">
    <property type="entry name" value="CARRIER"/>
    <property type="match status" value="1"/>
</dbReference>
<dbReference type="Gene3D" id="3.40.50.1820">
    <property type="entry name" value="alpha/beta hydrolase"/>
    <property type="match status" value="1"/>
</dbReference>
<dbReference type="InterPro" id="IPR049551">
    <property type="entry name" value="PKS_DH_C"/>
</dbReference>
<dbReference type="eggNOG" id="COG3319">
    <property type="taxonomic scope" value="Bacteria"/>
</dbReference>
<evidence type="ECO:0000256" key="5">
    <source>
        <dbReference type="ARBA" id="ARBA00023098"/>
    </source>
</evidence>
<evidence type="ECO:0000256" key="7">
    <source>
        <dbReference type="PROSITE-ProRule" id="PRU01363"/>
    </source>
</evidence>
<dbReference type="InterPro" id="IPR020802">
    <property type="entry name" value="TesA-like"/>
</dbReference>
<dbReference type="Gene3D" id="3.40.47.10">
    <property type="match status" value="1"/>
</dbReference>
<dbReference type="InterPro" id="IPR018201">
    <property type="entry name" value="Ketoacyl_synth_AS"/>
</dbReference>
<evidence type="ECO:0000256" key="6">
    <source>
        <dbReference type="ARBA" id="ARBA00023268"/>
    </source>
</evidence>
<dbReference type="SUPFAM" id="SSF55048">
    <property type="entry name" value="Probable ACP-binding domain of malonyl-CoA ACP transacylase"/>
    <property type="match status" value="1"/>
</dbReference>
<reference evidence="13" key="1">
    <citation type="submission" date="2006-01" db="EMBL/GenBank/DDBJ databases">
        <title>Genome of the cyst-dividing bacterium Ramlibacter tataouinensis.</title>
        <authorList>
            <person name="Barakat M."/>
            <person name="Ortet P."/>
            <person name="De Luca G."/>
            <person name="Jourlin-Castelli C."/>
            <person name="Ansaldi M."/>
            <person name="Py B."/>
            <person name="Fichant G."/>
            <person name="Coutinho P."/>
            <person name="Voulhoux R."/>
            <person name="Bastien O."/>
            <person name="Roy S."/>
            <person name="Marechal E."/>
            <person name="Henrissat B."/>
            <person name="Quentin Y."/>
            <person name="Noirot P."/>
            <person name="Filloux A."/>
            <person name="Mejean V."/>
            <person name="DuBow M."/>
            <person name="Barras F."/>
            <person name="Heulin T."/>
        </authorList>
    </citation>
    <scope>NUCLEOTIDE SEQUENCE [LARGE SCALE GENOMIC DNA]</scope>
    <source>
        <strain evidence="13">ATCC BAA-407 / DSM 14655 / LMG 21543 / TTB310</strain>
    </source>
</reference>
<evidence type="ECO:0000256" key="4">
    <source>
        <dbReference type="ARBA" id="ARBA00022832"/>
    </source>
</evidence>
<dbReference type="RefSeq" id="WP_013902382.1">
    <property type="nucleotide sequence ID" value="NC_015677.1"/>
</dbReference>
<dbReference type="CDD" id="cd08953">
    <property type="entry name" value="KR_2_SDR_x"/>
    <property type="match status" value="1"/>
</dbReference>
<evidence type="ECO:0000259" key="9">
    <source>
        <dbReference type="PROSITE" id="PS50075"/>
    </source>
</evidence>
<dbReference type="InterPro" id="IPR014030">
    <property type="entry name" value="Ketoacyl_synth_N"/>
</dbReference>
<dbReference type="Gene3D" id="1.10.1200.10">
    <property type="entry name" value="ACP-like"/>
    <property type="match status" value="1"/>
</dbReference>
<evidence type="ECO:0000259" key="11">
    <source>
        <dbReference type="PROSITE" id="PS52019"/>
    </source>
</evidence>
<dbReference type="FunFam" id="3.40.47.10:FF:000042">
    <property type="entry name" value="Polyketide synthase Pks13"/>
    <property type="match status" value="1"/>
</dbReference>
<dbReference type="GO" id="GO:0006633">
    <property type="term" value="P:fatty acid biosynthetic process"/>
    <property type="evidence" value="ECO:0007669"/>
    <property type="project" value="InterPro"/>
</dbReference>
<dbReference type="Pfam" id="PF00975">
    <property type="entry name" value="Thioesterase"/>
    <property type="match status" value="1"/>
</dbReference>
<dbReference type="SMART" id="SM00825">
    <property type="entry name" value="PKS_KS"/>
    <property type="match status" value="1"/>
</dbReference>
<sequence length="2108" mass="224381">MSTSSNAYEVPPGSIAIVGLAGRFPGSRSAAELWRLLREGREATQWLSDDELRAAGVSDAELDDPNYVRASLVLPDMEMFDAEFFGFSKRDAAVLDPQHRHFLECAWEALEDAGHPPEKFGGAIGVFGGCGMQSYLPYNLLSNPQLVKSMGLFLLRHTGNDKDFLTTRVSYLLNLKGPSVGIQTACSTSLVAVHTAAQSLLSGECDMALAGGASIELPHRRGYHFAEGEILAPDGHCRAFDDEAAGTIFGSGAGIVVLRRLEDALRDGDHIYAVIRGSAVNNDGSGKAGYLAPSVDGQAAAAAEALAVAGVEPSSVSYIEAHGTGTPVGDPIEVAALTQAYGDAGPGGRGIGSLKTNIGHLDTAAGVASLIKVCQALRHGLLPPTLNFRKPNSRFDARMPFRVLDKALPWQRSQAPRRAAVNSLGVGGTNAHVIVEEPPLPAVAEPALPWQVLTLSARSPGSLEALQAKWRDFLAEPPPEFDLAAAAFTTQEGRRAFSHRCAVVARDLDGLRAAFESQGQARSVTGLAGKDAPPVVMMFPGGGAHFPGAGRDLLALPAFRAAVDECFAAMPPEAPADLRRIMFECGPRDAAAAALLERPRYAMPALFTLEYSLACLWRSWGVQPAALIGHSAGEYAAACLAGVMSVADALAIVMLRGELFEQAPPGGMLSVDLPEQELRPLAERFGVDIAAVNAPDLCIASGAREPLARLEQELAARGLEARRLRIDVAAHSRQLDGVIEHFRERVQRIRFQPAQMGFASTLTGAWSDGTELADPGYWVRHLRQPVRFAQALGELLQRLPGAVLLEVGPGQGLCSLARHNGAGAGRAIAGSTGKPQEPGGDVPVMLASAGALWTRGVALDWAAVRGSQRPRRIPLPTYAFDHQRHWIEPGTGAVEAAAPARPEHALQRLASHDDWFQVPQWREVPLPAAAAPAAGRWLVVGGPQPLAQALLARLAAAGASAVWARHGNAFQREDAARYVLAVQEPRDFTRLLGHLEQEGGLPERIVHLGPLDSTAAAGPAGRAGAFDSLVHLAQALQGLDVSHPIRLTVATAGSQAPEGGSVRRPQQALALGPCRVIPRELPNVQARLVDLDPDDTRWSELAALLVAEAQAEEGGDLVAWRAGQRRRLDWGRAPRPGADAPSRLRSGGVYLITGGLGGIALELAAWLASQCKARLALVGRRPLPAKVHWRSVAGRADDSAETLLVRRLVALEEAGAEVAVYSADVTDKRRMAQVIADCRVRFGALHGIFHAAGELQDGPLAGKTAEGMQRVLGAKAVGAQVLHELLPPGELELFALFSSTSVELGPPGQIDYVAANAYLDALAQSRPDGLVIRWGVWGDTGMAARAYGRAGAAASAGGVLHPLLGMRRDAEGATAFEAQYAPSRMWVLSEHTVDGRPVLPGTAYVEIASAAMAVLHPGAGVEIRSLSFEEPMLFERDAPRRVSVTLRPAAAGSTDYSFLVRSRGDGEERWREHARATVGLFNGRLAAGPAAAGGSWRPGRPPQTGSLVFGPRWENLARMRLDGRRAVAEMELPDRFAGDLAAYHCHPALLDMAATFGLHLLDEAERGRCLFVPMSVERIRLAAPLPARFTSRVELRGQPQARFAGFDVSLHGPEGEPLATFEGFSLRGVESDAVSRREPARARREGGLTETLLAHGILAQDAPALFERLFADGLRSVMVSSVALPAVRRAMAAAVPARPAPAPRASGPVSGASAPQLNPVEASIAETWRELLGVDEVTREDDFFALGGHSLAAVRLFARIRKQFSVDLPLATLFEAPTLGRLAALVAQHGGIAMAPAASEAPAAPAKAPATVVPLGKRAWSPLVEICRGQPGRRPLFCVHGAGGNVLNFKVISDRLGPEQPFYGLQAQGVDGRLLPLSTVEEMAAQYVQAVRTVDPQGPYRLAGYSAGGVIALEMAQMLRKDGAQVELLAMIDTLSPTAARKPVPLLRKLWLMRHWSLPFLLAWPERRRESKRKEATYAVALEKLARGEPLPPELVDFHLFRNFVAAQARYQPGPYEGSLALFKATESDTQYLQAGMRLGWEEYVRGDIRIVQIAGSHFSVMNEPGVSQLIDGLRQELAAADGAAGPQQPSGKEAGTGPGGLTRLQVS</sequence>
<dbReference type="InterPro" id="IPR029058">
    <property type="entry name" value="AB_hydrolase_fold"/>
</dbReference>
<dbReference type="SUPFAM" id="SSF52151">
    <property type="entry name" value="FabD/lysophospholipase-like"/>
    <property type="match status" value="1"/>
</dbReference>
<keyword evidence="1" id="KW-0596">Phosphopantetheine</keyword>
<evidence type="ECO:0000313" key="12">
    <source>
        <dbReference type="EMBL" id="AEG94151.1"/>
    </source>
</evidence>
<dbReference type="InterPro" id="IPR049900">
    <property type="entry name" value="PKS_mFAS_DH"/>
</dbReference>
<dbReference type="SMART" id="SM00823">
    <property type="entry name" value="PKS_PP"/>
    <property type="match status" value="1"/>
</dbReference>
<dbReference type="InterPro" id="IPR049552">
    <property type="entry name" value="PKS_DH_N"/>
</dbReference>
<dbReference type="SUPFAM" id="SSF53901">
    <property type="entry name" value="Thiolase-like"/>
    <property type="match status" value="1"/>
</dbReference>
<feature type="active site" description="Proton donor; for dehydratase activity" evidence="7">
    <location>
        <position position="1551"/>
    </location>
</feature>
<evidence type="ECO:0000256" key="3">
    <source>
        <dbReference type="ARBA" id="ARBA00022679"/>
    </source>
</evidence>
<dbReference type="OrthoDB" id="9778690at2"/>
<evidence type="ECO:0000259" key="10">
    <source>
        <dbReference type="PROSITE" id="PS52004"/>
    </source>
</evidence>
<dbReference type="InterPro" id="IPR014043">
    <property type="entry name" value="Acyl_transferase_dom"/>
</dbReference>
<dbReference type="eggNOG" id="COG1020">
    <property type="taxonomic scope" value="Bacteria"/>
</dbReference>
<dbReference type="InterPro" id="IPR001227">
    <property type="entry name" value="Ac_transferase_dom_sf"/>
</dbReference>
<dbReference type="Pfam" id="PF14765">
    <property type="entry name" value="PS-DH"/>
    <property type="match status" value="1"/>
</dbReference>
<dbReference type="SUPFAM" id="SSF47336">
    <property type="entry name" value="ACP-like"/>
    <property type="match status" value="1"/>
</dbReference>
<dbReference type="Gene3D" id="3.30.70.3290">
    <property type="match status" value="1"/>
</dbReference>
<dbReference type="PANTHER" id="PTHR43775:SF51">
    <property type="entry name" value="INACTIVE PHENOLPHTHIOCEROL SYNTHESIS POLYKETIDE SYNTHASE TYPE I PKS1-RELATED"/>
    <property type="match status" value="1"/>
</dbReference>
<keyword evidence="2" id="KW-0597">Phosphoprotein</keyword>
<dbReference type="SMART" id="SM00827">
    <property type="entry name" value="PKS_AT"/>
    <property type="match status" value="1"/>
</dbReference>
<dbReference type="GO" id="GO:0004315">
    <property type="term" value="F:3-oxoacyl-[acyl-carrier-protein] synthase activity"/>
    <property type="evidence" value="ECO:0007669"/>
    <property type="project" value="InterPro"/>
</dbReference>
<feature type="domain" description="Carrier" evidence="9">
    <location>
        <begin position="1715"/>
        <end position="1790"/>
    </location>
</feature>
<dbReference type="Gene3D" id="3.40.366.10">
    <property type="entry name" value="Malonyl-Coenzyme A Acyl Carrier Protein, domain 2"/>
    <property type="match status" value="1"/>
</dbReference>
<dbReference type="Pfam" id="PF00109">
    <property type="entry name" value="ketoacyl-synt"/>
    <property type="match status" value="1"/>
</dbReference>
<feature type="region of interest" description="C-terminal hotdog fold" evidence="7">
    <location>
        <begin position="1504"/>
        <end position="1635"/>
    </location>
</feature>
<dbReference type="PROSITE" id="PS52019">
    <property type="entry name" value="PKS_MFAS_DH"/>
    <property type="match status" value="1"/>
</dbReference>
<accession>F5XW48</accession>
<dbReference type="Pfam" id="PF00698">
    <property type="entry name" value="Acyl_transf_1"/>
    <property type="match status" value="1"/>
</dbReference>
<proteinExistence type="predicted"/>
<dbReference type="Gene3D" id="3.10.129.110">
    <property type="entry name" value="Polyketide synthase dehydratase"/>
    <property type="match status" value="1"/>
</dbReference>
<dbReference type="CDD" id="cd00833">
    <property type="entry name" value="PKS"/>
    <property type="match status" value="1"/>
</dbReference>
<keyword evidence="3" id="KW-0808">Transferase</keyword>
<dbReference type="STRING" id="365046.Rta_30410"/>
<keyword evidence="5" id="KW-0443">Lipid metabolism</keyword>
<dbReference type="SMART" id="SM00826">
    <property type="entry name" value="PKS_DH"/>
    <property type="match status" value="1"/>
</dbReference>
<dbReference type="Pfam" id="PF02801">
    <property type="entry name" value="Ketoacyl-synt_C"/>
    <property type="match status" value="1"/>
</dbReference>
<dbReference type="Pfam" id="PF21394">
    <property type="entry name" value="Beta-ketacyl_N"/>
    <property type="match status" value="1"/>
</dbReference>
<dbReference type="SMART" id="SM00824">
    <property type="entry name" value="PKS_TE"/>
    <property type="match status" value="1"/>
</dbReference>
<feature type="region of interest" description="N-terminal hotdog fold" evidence="7">
    <location>
        <begin position="1361"/>
        <end position="1485"/>
    </location>
</feature>
<dbReference type="HOGENOM" id="CLU_000022_35_4_4"/>
<dbReference type="SUPFAM" id="SSF51735">
    <property type="entry name" value="NAD(P)-binding Rossmann-fold domains"/>
    <property type="match status" value="2"/>
</dbReference>
<dbReference type="InterPro" id="IPR042104">
    <property type="entry name" value="PKS_dehydratase_sf"/>
</dbReference>
<name>F5XW48_RAMTT</name>
<dbReference type="InterPro" id="IPR050091">
    <property type="entry name" value="PKS_NRPS_Biosynth_Enz"/>
</dbReference>
<dbReference type="InterPro" id="IPR036291">
    <property type="entry name" value="NAD(P)-bd_dom_sf"/>
</dbReference>
<organism evidence="12 13">
    <name type="scientific">Ramlibacter tataouinensis (strain ATCC BAA-407 / DSM 14655 / LMG 21543 / TTB310)</name>
    <dbReference type="NCBI Taxonomy" id="365046"/>
    <lineage>
        <taxon>Bacteria</taxon>
        <taxon>Pseudomonadati</taxon>
        <taxon>Pseudomonadota</taxon>
        <taxon>Betaproteobacteria</taxon>
        <taxon>Burkholderiales</taxon>
        <taxon>Comamonadaceae</taxon>
        <taxon>Ramlibacter</taxon>
    </lineage>
</organism>
<dbReference type="InterPro" id="IPR013968">
    <property type="entry name" value="PKS_KR"/>
</dbReference>
<dbReference type="InterPro" id="IPR020841">
    <property type="entry name" value="PKS_Beta-ketoAc_synthase_dom"/>
</dbReference>
<dbReference type="GO" id="GO:0044550">
    <property type="term" value="P:secondary metabolite biosynthetic process"/>
    <property type="evidence" value="ECO:0007669"/>
    <property type="project" value="UniProtKB-ARBA"/>
</dbReference>
<dbReference type="InterPro" id="IPR001031">
    <property type="entry name" value="Thioesterase"/>
</dbReference>
<evidence type="ECO:0000313" key="13">
    <source>
        <dbReference type="Proteomes" id="UP000008385"/>
    </source>
</evidence>
<feature type="compositionally biased region" description="Low complexity" evidence="8">
    <location>
        <begin position="2080"/>
        <end position="2090"/>
    </location>
</feature>
<dbReference type="InterPro" id="IPR036736">
    <property type="entry name" value="ACP-like_sf"/>
</dbReference>
<dbReference type="Proteomes" id="UP000008385">
    <property type="component" value="Chromosome"/>
</dbReference>
<protein>
    <submittedName>
        <fullName evidence="12">Polyketide synthase-like protein</fullName>
    </submittedName>
</protein>
<feature type="region of interest" description="Disordered" evidence="8">
    <location>
        <begin position="2080"/>
        <end position="2108"/>
    </location>
</feature>
<reference evidence="12 13" key="2">
    <citation type="journal article" date="2011" name="PLoS ONE">
        <title>The Cyst-Dividing Bacterium Ramlibacter tataouinensis TTB310 Genome Reveals a Well-Stocked Toolbox for Adaptation to a Desert Environment.</title>
        <authorList>
            <person name="De Luca G."/>
            <person name="Barakat M."/>
            <person name="Ortet P."/>
            <person name="Fochesato S."/>
            <person name="Jourlin-Castelli C."/>
            <person name="Ansaldi M."/>
            <person name="Py B."/>
            <person name="Fichant G."/>
            <person name="Coutinho P.M."/>
            <person name="Voulhoux R."/>
            <person name="Bastien O."/>
            <person name="Marechal E."/>
            <person name="Henrissat B."/>
            <person name="Quentin Y."/>
            <person name="Noirot P."/>
            <person name="Filloux A."/>
            <person name="Mejean V."/>
            <person name="Dubow M.S."/>
            <person name="Barras F."/>
            <person name="Barbe V."/>
            <person name="Weissenbach J."/>
            <person name="Mihalcescu I."/>
            <person name="Vermeglio A."/>
            <person name="Achouak W."/>
            <person name="Heulin T."/>
        </authorList>
    </citation>
    <scope>NUCLEOTIDE SEQUENCE [LARGE SCALE GENOMIC DNA]</scope>
    <source>
        <strain evidence="13">ATCC BAA-407 / DSM 14655 / LMG 21543 / TTB310</strain>
    </source>
</reference>
<dbReference type="PROSITE" id="PS00606">
    <property type="entry name" value="KS3_1"/>
    <property type="match status" value="1"/>
</dbReference>
<gene>
    <name evidence="12" type="ordered locus">Rta_30410</name>
</gene>
<dbReference type="eggNOG" id="COG1028">
    <property type="taxonomic scope" value="Bacteria"/>
</dbReference>
<dbReference type="KEGG" id="rta:Rta_30410"/>
<evidence type="ECO:0000256" key="8">
    <source>
        <dbReference type="SAM" id="MobiDB-lite"/>
    </source>
</evidence>
<keyword evidence="6" id="KW-0511">Multifunctional enzyme</keyword>
<dbReference type="InterPro" id="IPR016039">
    <property type="entry name" value="Thiolase-like"/>
</dbReference>
<evidence type="ECO:0000256" key="2">
    <source>
        <dbReference type="ARBA" id="ARBA00022553"/>
    </source>
</evidence>
<keyword evidence="13" id="KW-1185">Reference proteome</keyword>
<dbReference type="SMART" id="SM00822">
    <property type="entry name" value="PKS_KR"/>
    <property type="match status" value="1"/>
</dbReference>
<dbReference type="InterPro" id="IPR020806">
    <property type="entry name" value="PKS_PP-bd"/>
</dbReference>
<dbReference type="Pfam" id="PF08659">
    <property type="entry name" value="KR"/>
    <property type="match status" value="1"/>
</dbReference>
<dbReference type="InterPro" id="IPR014031">
    <property type="entry name" value="Ketoacyl_synth_C"/>
</dbReference>